<dbReference type="EMBL" id="BSYO01000002">
    <property type="protein sequence ID" value="GMH01130.1"/>
    <property type="molecule type" value="Genomic_DNA"/>
</dbReference>
<gene>
    <name evidence="3" type="ORF">Nepgr_002969</name>
</gene>
<dbReference type="GO" id="GO:0016747">
    <property type="term" value="F:acyltransferase activity, transferring groups other than amino-acyl groups"/>
    <property type="evidence" value="ECO:0007669"/>
    <property type="project" value="TreeGrafter"/>
</dbReference>
<dbReference type="PANTHER" id="PTHR31642">
    <property type="entry name" value="TRICHOTHECENE 3-O-ACETYLTRANSFERASE"/>
    <property type="match status" value="1"/>
</dbReference>
<dbReference type="Gene3D" id="3.30.559.10">
    <property type="entry name" value="Chloramphenicol acetyltransferase-like domain"/>
    <property type="match status" value="1"/>
</dbReference>
<reference evidence="3" key="1">
    <citation type="submission" date="2023-05" db="EMBL/GenBank/DDBJ databases">
        <title>Nepenthes gracilis genome sequencing.</title>
        <authorList>
            <person name="Fukushima K."/>
        </authorList>
    </citation>
    <scope>NUCLEOTIDE SEQUENCE</scope>
    <source>
        <strain evidence="3">SING2019-196</strain>
    </source>
</reference>
<comment type="similarity">
    <text evidence="1">Belongs to the plant acyltransferase family.</text>
</comment>
<comment type="caution">
    <text evidence="3">The sequence shown here is derived from an EMBL/GenBank/DDBJ whole genome shotgun (WGS) entry which is preliminary data.</text>
</comment>
<keyword evidence="4" id="KW-1185">Reference proteome</keyword>
<proteinExistence type="inferred from homology"/>
<dbReference type="Proteomes" id="UP001279734">
    <property type="component" value="Unassembled WGS sequence"/>
</dbReference>
<organism evidence="3 4">
    <name type="scientific">Nepenthes gracilis</name>
    <name type="common">Slender pitcher plant</name>
    <dbReference type="NCBI Taxonomy" id="150966"/>
    <lineage>
        <taxon>Eukaryota</taxon>
        <taxon>Viridiplantae</taxon>
        <taxon>Streptophyta</taxon>
        <taxon>Embryophyta</taxon>
        <taxon>Tracheophyta</taxon>
        <taxon>Spermatophyta</taxon>
        <taxon>Magnoliopsida</taxon>
        <taxon>eudicotyledons</taxon>
        <taxon>Gunneridae</taxon>
        <taxon>Pentapetalae</taxon>
        <taxon>Caryophyllales</taxon>
        <taxon>Nepenthaceae</taxon>
        <taxon>Nepenthes</taxon>
    </lineage>
</organism>
<dbReference type="Pfam" id="PF02458">
    <property type="entry name" value="Transferase"/>
    <property type="match status" value="1"/>
</dbReference>
<sequence>MLTKCSTFEALAGLVWRARTMALRMRPDQRTKLLFAVDGRRRFIPSLPKGFFGNGILLTAALSDAGTLMDNEFQHAVKLVQDAISKVTDKYMRSAIDYFEVTRARPSLSATVIITTWSRLSFHAMDFGWGEAVYCGPVGLPEREVALFLPHGKDRKSMIVHLGLPASSMKTFEKLMDV</sequence>
<protein>
    <submittedName>
        <fullName evidence="3">Uncharacterized protein</fullName>
    </submittedName>
</protein>
<accession>A0AAD3RYN9</accession>
<keyword evidence="2" id="KW-0808">Transferase</keyword>
<evidence type="ECO:0000313" key="4">
    <source>
        <dbReference type="Proteomes" id="UP001279734"/>
    </source>
</evidence>
<evidence type="ECO:0000256" key="1">
    <source>
        <dbReference type="ARBA" id="ARBA00009861"/>
    </source>
</evidence>
<dbReference type="InterPro" id="IPR023213">
    <property type="entry name" value="CAT-like_dom_sf"/>
</dbReference>
<name>A0AAD3RYN9_NEPGR</name>
<evidence type="ECO:0000313" key="3">
    <source>
        <dbReference type="EMBL" id="GMH01130.1"/>
    </source>
</evidence>
<evidence type="ECO:0000256" key="2">
    <source>
        <dbReference type="ARBA" id="ARBA00022679"/>
    </source>
</evidence>
<dbReference type="PANTHER" id="PTHR31642:SF310">
    <property type="entry name" value="FATTY ALCOHOL:CAFFEOYL-COA ACYLTRANSFERASE"/>
    <property type="match status" value="1"/>
</dbReference>
<dbReference type="InterPro" id="IPR050317">
    <property type="entry name" value="Plant_Fungal_Acyltransferase"/>
</dbReference>
<dbReference type="AlphaFoldDB" id="A0AAD3RYN9"/>